<evidence type="ECO:0000256" key="2">
    <source>
        <dbReference type="SAM" id="Phobius"/>
    </source>
</evidence>
<feature type="transmembrane region" description="Helical" evidence="2">
    <location>
        <begin position="87"/>
        <end position="107"/>
    </location>
</feature>
<dbReference type="RefSeq" id="XP_007294807.1">
    <property type="nucleotide sequence ID" value="XM_007294745.1"/>
</dbReference>
<keyword evidence="4" id="KW-1185">Reference proteome</keyword>
<dbReference type="AlphaFoldDB" id="K1WQU2"/>
<feature type="transmembrane region" description="Helical" evidence="2">
    <location>
        <begin position="49"/>
        <end position="67"/>
    </location>
</feature>
<dbReference type="STRING" id="1072389.K1WQU2"/>
<dbReference type="GO" id="GO:0030474">
    <property type="term" value="P:spindle pole body duplication"/>
    <property type="evidence" value="ECO:0007669"/>
    <property type="project" value="TreeGrafter"/>
</dbReference>
<gene>
    <name evidence="3" type="ORF">MBM_06918</name>
</gene>
<feature type="compositionally biased region" description="Polar residues" evidence="1">
    <location>
        <begin position="177"/>
        <end position="189"/>
    </location>
</feature>
<dbReference type="PANTHER" id="PTHR28003:SF1">
    <property type="entry name" value="NUCLEOPORIN POM34"/>
    <property type="match status" value="1"/>
</dbReference>
<dbReference type="InParanoid" id="K1WQU2"/>
<dbReference type="EMBL" id="JH921444">
    <property type="protein sequence ID" value="EKD14707.1"/>
    <property type="molecule type" value="Genomic_DNA"/>
</dbReference>
<feature type="compositionally biased region" description="Polar residues" evidence="1">
    <location>
        <begin position="205"/>
        <end position="231"/>
    </location>
</feature>
<dbReference type="OMA" id="QYATTFD"/>
<dbReference type="Proteomes" id="UP000006753">
    <property type="component" value="Unassembled WGS sequence"/>
</dbReference>
<dbReference type="GeneID" id="18762853"/>
<dbReference type="OrthoDB" id="429932at2759"/>
<accession>K1WQU2</accession>
<reference evidence="3 4" key="1">
    <citation type="journal article" date="2012" name="BMC Genomics">
        <title>Sequencing the genome of Marssonina brunnea reveals fungus-poplar co-evolution.</title>
        <authorList>
            <person name="Zhu S."/>
            <person name="Cao Y.-Z."/>
            <person name="Jiang C."/>
            <person name="Tan B.-Y."/>
            <person name="Wang Z."/>
            <person name="Feng S."/>
            <person name="Zhang L."/>
            <person name="Su X.-H."/>
            <person name="Brejova B."/>
            <person name="Vinar T."/>
            <person name="Xu M."/>
            <person name="Wang M.-X."/>
            <person name="Zhang S.-G."/>
            <person name="Huang M.-R."/>
            <person name="Wu R."/>
            <person name="Zhou Y."/>
        </authorList>
    </citation>
    <scope>NUCLEOTIDE SEQUENCE [LARGE SCALE GENOMIC DNA]</scope>
    <source>
        <strain evidence="3 4">MB_m1</strain>
    </source>
</reference>
<keyword evidence="2" id="KW-1133">Transmembrane helix</keyword>
<organism evidence="3 4">
    <name type="scientific">Marssonina brunnea f. sp. multigermtubi (strain MB_m1)</name>
    <name type="common">Marssonina leaf spot fungus</name>
    <dbReference type="NCBI Taxonomy" id="1072389"/>
    <lineage>
        <taxon>Eukaryota</taxon>
        <taxon>Fungi</taxon>
        <taxon>Dikarya</taxon>
        <taxon>Ascomycota</taxon>
        <taxon>Pezizomycotina</taxon>
        <taxon>Leotiomycetes</taxon>
        <taxon>Helotiales</taxon>
        <taxon>Drepanopezizaceae</taxon>
        <taxon>Drepanopeziza</taxon>
    </lineage>
</organism>
<dbReference type="PANTHER" id="PTHR28003">
    <property type="entry name" value="NUCLEOPORIN POM34"/>
    <property type="match status" value="1"/>
</dbReference>
<proteinExistence type="predicted"/>
<protein>
    <submittedName>
        <fullName evidence="3">Nuclear pore complex component</fullName>
    </submittedName>
</protein>
<dbReference type="KEGG" id="mbe:MBM_06918"/>
<keyword evidence="2" id="KW-0812">Transmembrane</keyword>
<dbReference type="GO" id="GO:0005640">
    <property type="term" value="C:nuclear outer membrane"/>
    <property type="evidence" value="ECO:0007669"/>
    <property type="project" value="TreeGrafter"/>
</dbReference>
<evidence type="ECO:0000256" key="1">
    <source>
        <dbReference type="SAM" id="MobiDB-lite"/>
    </source>
</evidence>
<feature type="region of interest" description="Disordered" evidence="1">
    <location>
        <begin position="1"/>
        <end position="21"/>
    </location>
</feature>
<evidence type="ECO:0000313" key="4">
    <source>
        <dbReference type="Proteomes" id="UP000006753"/>
    </source>
</evidence>
<feature type="compositionally biased region" description="Polar residues" evidence="1">
    <location>
        <begin position="10"/>
        <end position="21"/>
    </location>
</feature>
<keyword evidence="2" id="KW-0472">Membrane</keyword>
<feature type="region of interest" description="Disordered" evidence="1">
    <location>
        <begin position="136"/>
        <end position="239"/>
    </location>
</feature>
<dbReference type="InterPro" id="IPR012578">
    <property type="entry name" value="Nucl_pore_cmplx"/>
</dbReference>
<dbReference type="Pfam" id="PF08058">
    <property type="entry name" value="NPCC"/>
    <property type="match status" value="1"/>
</dbReference>
<evidence type="ECO:0000313" key="3">
    <source>
        <dbReference type="EMBL" id="EKD14707.1"/>
    </source>
</evidence>
<dbReference type="GO" id="GO:0070762">
    <property type="term" value="C:nuclear pore transmembrane ring"/>
    <property type="evidence" value="ECO:0007669"/>
    <property type="project" value="TreeGrafter"/>
</dbReference>
<dbReference type="eggNOG" id="ENOG502S8U7">
    <property type="taxonomic scope" value="Eukaryota"/>
</dbReference>
<dbReference type="HOGENOM" id="CLU_044363_0_0_1"/>
<name>K1WQU2_MARBU</name>
<sequence length="258" mass="27671">MSTPVPPSTPVAQSAPSTPLTGTWRHPKYDEIVRRQKAAAFTSANAVKIAYNFLGWLLALSFGRMVWRFMPGLFYPGKALYPYANWVYWALQMVFALNIIIACRPLFVAVDKFEDIPLTPAQRKLLGIPASSVPLTPGSHYSTPPKYTRTPTPLSGSPVAKGNYSNSPLSGKGSPNGGNLFSPNASTMLQKVMGGGMGGSRRASYGSQSPLGPSSSRINLPDTPSSPSPATKTGGGIALNSKWLYDKGRRNSGSTRLY</sequence>
<dbReference type="GO" id="GO:0006606">
    <property type="term" value="P:protein import into nucleus"/>
    <property type="evidence" value="ECO:0007669"/>
    <property type="project" value="TreeGrafter"/>
</dbReference>